<feature type="compositionally biased region" description="Polar residues" evidence="1">
    <location>
        <begin position="71"/>
        <end position="100"/>
    </location>
</feature>
<evidence type="ECO:0000256" key="1">
    <source>
        <dbReference type="SAM" id="MobiDB-lite"/>
    </source>
</evidence>
<feature type="region of interest" description="Disordered" evidence="1">
    <location>
        <begin position="66"/>
        <end position="100"/>
    </location>
</feature>
<reference evidence="2 3" key="1">
    <citation type="submission" date="2018-12" db="EMBL/GenBank/DDBJ databases">
        <authorList>
            <person name="Feng G."/>
            <person name="Zhu H."/>
        </authorList>
    </citation>
    <scope>NUCLEOTIDE SEQUENCE [LARGE SCALE GENOMIC DNA]</scope>
    <source>
        <strain evidence="2 3">9PBR-2</strain>
    </source>
</reference>
<organism evidence="2 3">
    <name type="scientific">Hymenobacter metallilatus</name>
    <dbReference type="NCBI Taxonomy" id="2493666"/>
    <lineage>
        <taxon>Bacteria</taxon>
        <taxon>Pseudomonadati</taxon>
        <taxon>Bacteroidota</taxon>
        <taxon>Cytophagia</taxon>
        <taxon>Cytophagales</taxon>
        <taxon>Hymenobacteraceae</taxon>
        <taxon>Hymenobacter</taxon>
    </lineage>
</organism>
<evidence type="ECO:0000313" key="3">
    <source>
        <dbReference type="Proteomes" id="UP000280066"/>
    </source>
</evidence>
<sequence>MHDGEDLERAVSEAGMSIGRFAKAMNAERNTPRRWFGMPVLPTDRREEAAKVLRTTPEAIFKRLAKKEGSASAQLPETPLSQSSPRNTAQEPMQQYGSIENSADMLRCMEERDKWQRLAYEHLSKYNELLVEHNQLLRLARLGTTNLSTILSH</sequence>
<dbReference type="EMBL" id="RWIS01000018">
    <property type="protein sequence ID" value="RSK24211.1"/>
    <property type="molecule type" value="Genomic_DNA"/>
</dbReference>
<accession>A0A428IYQ9</accession>
<proteinExistence type="predicted"/>
<protein>
    <submittedName>
        <fullName evidence="2">Uncharacterized protein</fullName>
    </submittedName>
</protein>
<keyword evidence="3" id="KW-1185">Reference proteome</keyword>
<gene>
    <name evidence="2" type="ORF">EI290_20745</name>
</gene>
<dbReference type="RefSeq" id="WP_125433568.1">
    <property type="nucleotide sequence ID" value="NZ_RWIS01000018.1"/>
</dbReference>
<name>A0A428IYQ9_9BACT</name>
<dbReference type="Proteomes" id="UP000280066">
    <property type="component" value="Unassembled WGS sequence"/>
</dbReference>
<dbReference type="AlphaFoldDB" id="A0A428IYQ9"/>
<comment type="caution">
    <text evidence="2">The sequence shown here is derived from an EMBL/GenBank/DDBJ whole genome shotgun (WGS) entry which is preliminary data.</text>
</comment>
<evidence type="ECO:0000313" key="2">
    <source>
        <dbReference type="EMBL" id="RSK24211.1"/>
    </source>
</evidence>